<proteinExistence type="predicted"/>
<sequence length="308" mass="31686">MSSSAAGIRALAGLMRSLECTERRNSPQRACPAASAGVQAECAGALQVVATLQQQCQAVEQTYSRLQQLRTRLAAARSSSIYKKASRLMHTQQRQRAVSSSLVADDAGALEGPQALRTNSGSRLAGLPLHKKQQRLQLAQHRSSPASQQAPSLPALTVLVRALLQLAELQASPAVAAALRQQLLHQVKAAAAAAKFAGQPFSVAAALHRALPWLRAAVRRACSQAVEAAVNAATAAAAAGVASMQDSPADTAATLERALSAAAEEVQQMADAAGAAGQQVDGSSSSSMAIDMDALLQAEMVAALSAAT</sequence>
<dbReference type="Proteomes" id="UP000256970">
    <property type="component" value="Unassembled WGS sequence"/>
</dbReference>
<keyword evidence="2" id="KW-1185">Reference proteome</keyword>
<name>A0A383WDJ6_TETOB</name>
<dbReference type="AlphaFoldDB" id="A0A383WDJ6"/>
<gene>
    <name evidence="1" type="ORF">BQ4739_LOCUS15954</name>
</gene>
<evidence type="ECO:0000313" key="2">
    <source>
        <dbReference type="Proteomes" id="UP000256970"/>
    </source>
</evidence>
<reference evidence="1 2" key="1">
    <citation type="submission" date="2016-10" db="EMBL/GenBank/DDBJ databases">
        <authorList>
            <person name="Cai Z."/>
        </authorList>
    </citation>
    <scope>NUCLEOTIDE SEQUENCE [LARGE SCALE GENOMIC DNA]</scope>
</reference>
<accession>A0A383WDJ6</accession>
<organism evidence="1 2">
    <name type="scientific">Tetradesmus obliquus</name>
    <name type="common">Green alga</name>
    <name type="synonym">Acutodesmus obliquus</name>
    <dbReference type="NCBI Taxonomy" id="3088"/>
    <lineage>
        <taxon>Eukaryota</taxon>
        <taxon>Viridiplantae</taxon>
        <taxon>Chlorophyta</taxon>
        <taxon>core chlorophytes</taxon>
        <taxon>Chlorophyceae</taxon>
        <taxon>CS clade</taxon>
        <taxon>Sphaeropleales</taxon>
        <taxon>Scenedesmaceae</taxon>
        <taxon>Tetradesmus</taxon>
    </lineage>
</organism>
<evidence type="ECO:0000313" key="1">
    <source>
        <dbReference type="EMBL" id="SZX75678.1"/>
    </source>
</evidence>
<protein>
    <submittedName>
        <fullName evidence="1">Uncharacterized protein</fullName>
    </submittedName>
</protein>
<dbReference type="EMBL" id="FNXT01001239">
    <property type="protein sequence ID" value="SZX75678.1"/>
    <property type="molecule type" value="Genomic_DNA"/>
</dbReference>